<sequence length="697" mass="75820">MMELRRAGVELSSGVVLKDPGQQQQTGLPFGLIWTPFNAVNDIKLVSERPPQCTACQGLYSRLCQVNLVTMLWKCVLCRALNDARHIPTIPQDDEGSTARMNSEVDVAEYILPSEGNTRVDCRLMFIIDEHIGIDEIEMAKIAEIATSAAIARGYEVALMLFGEATSLVDFGHAREPSDEESPVQIILDVLAPEEVAQMSASEKDSYFSADADLVSDSVWSAVRSKQEARKEATAKERIRNRRRSSQKRERRLDIALEIALELLQKDLSDYSTLRVATLLSGRPSLGVEGLEDEEEFEMALTSTMRKIGKQAASMRAVLDFFCFAAIHGFAASALLAAAVASGGGIVLSAMHGLSSHEHVSSVFRFITVRAFASGGRIEARSSKELELQHVIGPAVEGEDASSFKIPSVEREIGFALFYEVVGSVESCFIQLVSERRDVGSECVTVRCVTFKVGKSTSEDVYTRSIRPVIAATMLAKRSLLKSFGASALTRKSEAESIVDSAAISLIDGSIGSTAAAKAIVRCLYDLRRGVLLGRQLHKDDAVCLRALLCNAEPSLAAKLISPRLLKLEKSSTNNEKNISSGDAEHVLAGVGIEGHEVAGDWTSLQPDSLLMMDAGTEIFIWQGSQVSWGGNIDIAEYCRSALVPTATKRVPPAQVWSFREGESMSRMMLCRLSPDSAGQGALGSEQSFEAYFRSLE</sequence>
<dbReference type="GO" id="GO:0030127">
    <property type="term" value="C:COPII vesicle coat"/>
    <property type="evidence" value="ECO:0007669"/>
    <property type="project" value="InterPro"/>
</dbReference>
<dbReference type="GO" id="GO:0006886">
    <property type="term" value="P:intracellular protein transport"/>
    <property type="evidence" value="ECO:0007669"/>
    <property type="project" value="InterPro"/>
</dbReference>
<dbReference type="GO" id="GO:0090110">
    <property type="term" value="P:COPII-coated vesicle cargo loading"/>
    <property type="evidence" value="ECO:0007669"/>
    <property type="project" value="TreeGrafter"/>
</dbReference>
<comment type="similarity">
    <text evidence="1">Belongs to the SEC23/SEC24 family. SEC23 subfamily.</text>
</comment>
<dbReference type="InterPro" id="IPR036180">
    <property type="entry name" value="Gelsolin-like_dom_sf"/>
</dbReference>
<protein>
    <recommendedName>
        <fullName evidence="1">Protein transport protein SEC23</fullName>
    </recommendedName>
</protein>
<keyword evidence="1" id="KW-0931">ER-Golgi transport</keyword>
<dbReference type="EMBL" id="JAMWBK010000002">
    <property type="protein sequence ID" value="KAJ8907615.1"/>
    <property type="molecule type" value="Genomic_DNA"/>
</dbReference>
<dbReference type="SUPFAM" id="SSF82754">
    <property type="entry name" value="C-terminal, gelsolin-like domain of Sec23/24"/>
    <property type="match status" value="1"/>
</dbReference>
<evidence type="ECO:0000313" key="2">
    <source>
        <dbReference type="EMBL" id="KAJ8907615.1"/>
    </source>
</evidence>
<dbReference type="InterPro" id="IPR036174">
    <property type="entry name" value="Znf_Sec23_Sec24_sf"/>
</dbReference>
<keyword evidence="1" id="KW-0813">Transport</keyword>
<keyword evidence="3" id="KW-1185">Reference proteome</keyword>
<dbReference type="PANTHER" id="PTHR11141">
    <property type="entry name" value="PROTEIN TRANSPORT PROTEIN SEC23"/>
    <property type="match status" value="1"/>
</dbReference>
<reference evidence="2 3" key="1">
    <citation type="journal article" date="2023" name="Nat. Commun.">
        <title>Origin of minicircular mitochondrial genomes in red algae.</title>
        <authorList>
            <person name="Lee Y."/>
            <person name="Cho C.H."/>
            <person name="Lee Y.M."/>
            <person name="Park S.I."/>
            <person name="Yang J.H."/>
            <person name="West J.A."/>
            <person name="Bhattacharya D."/>
            <person name="Yoon H.S."/>
        </authorList>
    </citation>
    <scope>NUCLEOTIDE SEQUENCE [LARGE SCALE GENOMIC DNA]</scope>
    <source>
        <strain evidence="2 3">CCMP1338</strain>
        <tissue evidence="2">Whole cell</tissue>
    </source>
</reference>
<keyword evidence="1" id="KW-0479">Metal-binding</keyword>
<dbReference type="InterPro" id="IPR036465">
    <property type="entry name" value="vWFA_dom_sf"/>
</dbReference>
<dbReference type="GO" id="GO:0070971">
    <property type="term" value="C:endoplasmic reticulum exit site"/>
    <property type="evidence" value="ECO:0007669"/>
    <property type="project" value="TreeGrafter"/>
</dbReference>
<dbReference type="GO" id="GO:0005789">
    <property type="term" value="C:endoplasmic reticulum membrane"/>
    <property type="evidence" value="ECO:0007669"/>
    <property type="project" value="UniProtKB-SubCell"/>
</dbReference>
<keyword evidence="1" id="KW-0968">Cytoplasmic vesicle</keyword>
<keyword evidence="1" id="KW-0472">Membrane</keyword>
<keyword evidence="1" id="KW-0256">Endoplasmic reticulum</keyword>
<dbReference type="Gene3D" id="2.30.30.380">
    <property type="entry name" value="Zn-finger domain of Sec23/24"/>
    <property type="match status" value="1"/>
</dbReference>
<keyword evidence="1" id="KW-0862">Zinc</keyword>
<proteinExistence type="inferred from homology"/>
<dbReference type="PANTHER" id="PTHR11141:SF6">
    <property type="entry name" value="PROTEIN TRANSPORT PROTEIN SEC23 A"/>
    <property type="match status" value="1"/>
</dbReference>
<dbReference type="Gene3D" id="3.40.50.410">
    <property type="entry name" value="von Willebrand factor, type A domain"/>
    <property type="match status" value="1"/>
</dbReference>
<evidence type="ECO:0000256" key="1">
    <source>
        <dbReference type="RuleBase" id="RU365030"/>
    </source>
</evidence>
<evidence type="ECO:0000313" key="3">
    <source>
        <dbReference type="Proteomes" id="UP001157974"/>
    </source>
</evidence>
<gene>
    <name evidence="2" type="ORF">NDN08_007725</name>
</gene>
<organism evidence="2 3">
    <name type="scientific">Rhodosorus marinus</name>
    <dbReference type="NCBI Taxonomy" id="101924"/>
    <lineage>
        <taxon>Eukaryota</taxon>
        <taxon>Rhodophyta</taxon>
        <taxon>Stylonematophyceae</taxon>
        <taxon>Stylonematales</taxon>
        <taxon>Stylonemataceae</taxon>
        <taxon>Rhodosorus</taxon>
    </lineage>
</organism>
<keyword evidence="1" id="KW-0653">Protein transport</keyword>
<dbReference type="GO" id="GO:0005096">
    <property type="term" value="F:GTPase activator activity"/>
    <property type="evidence" value="ECO:0007669"/>
    <property type="project" value="TreeGrafter"/>
</dbReference>
<comment type="caution">
    <text evidence="2">The sequence shown here is derived from an EMBL/GenBank/DDBJ whole genome shotgun (WGS) entry which is preliminary data.</text>
</comment>
<dbReference type="SUPFAM" id="SSF82919">
    <property type="entry name" value="Zn-finger domain of Sec23/24"/>
    <property type="match status" value="1"/>
</dbReference>
<name>A0AAV8UZK0_9RHOD</name>
<accession>A0AAV8UZK0</accession>
<keyword evidence="1" id="KW-0963">Cytoplasm</keyword>
<dbReference type="SUPFAM" id="SSF81995">
    <property type="entry name" value="beta-sandwich domain of Sec23/24"/>
    <property type="match status" value="1"/>
</dbReference>
<dbReference type="Gene3D" id="2.60.40.1670">
    <property type="entry name" value="beta-sandwich domain of Sec23/24"/>
    <property type="match status" value="1"/>
</dbReference>
<dbReference type="Proteomes" id="UP001157974">
    <property type="component" value="Unassembled WGS sequence"/>
</dbReference>
<comment type="subcellular location">
    <subcellularLocation>
        <location evidence="1">Cytoplasmic vesicle</location>
        <location evidence="1">COPII-coated vesicle membrane</location>
        <topology evidence="1">Peripheral membrane protein</topology>
        <orientation evidence="1">Cytoplasmic side</orientation>
    </subcellularLocation>
    <subcellularLocation>
        <location evidence="1">Endoplasmic reticulum membrane</location>
        <topology evidence="1">Peripheral membrane protein</topology>
        <orientation evidence="1">Cytoplasmic side</orientation>
    </subcellularLocation>
</comment>
<dbReference type="AlphaFoldDB" id="A0AAV8UZK0"/>
<dbReference type="InterPro" id="IPR037364">
    <property type="entry name" value="Sec23"/>
</dbReference>
<comment type="function">
    <text evidence="1">Component of the coat protein complex II (COPII) which promotes the formation of transport vesicles from the endoplasmic reticulum (ER). The coat has two main functions, the physical deformation of the endoplasmic reticulum membrane into vesicles and the selection of cargo molecules.</text>
</comment>
<dbReference type="GO" id="GO:0008270">
    <property type="term" value="F:zinc ion binding"/>
    <property type="evidence" value="ECO:0007669"/>
    <property type="project" value="InterPro"/>
</dbReference>